<keyword evidence="3" id="KW-0004">4Fe-4S</keyword>
<dbReference type="Pfam" id="PF10589">
    <property type="entry name" value="NADH_4Fe-4S"/>
    <property type="match status" value="1"/>
</dbReference>
<dbReference type="Gene3D" id="4.10.260.20">
    <property type="entry name" value="Iron hydrogenase, small subunit"/>
    <property type="match status" value="1"/>
</dbReference>
<dbReference type="InterPro" id="IPR003149">
    <property type="entry name" value="Fe_hydrogenase_ssu"/>
</dbReference>
<sequence length="1186" mass="130588">MDKMRKVFPVRVNGEAVRLGGGLLLTSLQALGVRLPFICWHPDIIDSGGRCRACSVVVDGKMKPACTTYVREGMIIDTKSELVRSLREAAMAVDPKFKSETRLGSAAEILALRPSSKEGTVHPRTRYVIRQPELCNHCNLCVQMCRGVQGVAAIGELRDGGTDAELSATEVKGFHGTPLPQTECVNCGQCINVCPTGALREASALDVVREAMRDPTRPKVIQFAPAVRVALAEEFGKAPGEQSLTREMVAAARLLGDNVHVFDTNFSADLTIIEEANELLERIRRSLTGEKRYGPDDIHEALPQITSCSPGWVTFVEKNFHDLLPNVSSCKSPMQMAGALTKQYWARKHGVDPNDVVSIAVMPCVAKKYEADRPEFSTDGIPHVDAVLTTREYAELLRTHDVDPTALDPTSKLAEFDRPFGIASGAGLIFGATGGVMEAALRTAYEVVTGRPVPFAKLDVQPVRGMQGVKAAAVKLENVSREWKFLEGVEVKVAVAHGLSNARKLCEEIRLANHHGLPPPYHFVEVMCCPGGCLGGGGQPKPTSMDIKKERAKLIYKEDRDLPLRKSHENPAIKELYRDFLHEPMGHASHELLHTTYSARRPEARVLLSQSSDAKFVKDDILHKRYPEGSRALLTNMFSDVVDVIGYVSEGAIAAIADHVGASPVNIESALSHYHYFPRSPETPDTTVYVCESIHCRQHGSDRVREQLERRGIKYHMTSWLGWCVDGAPAALVKRVGDSRIHHLANIQSPNDPRFDSLDTFENPLPDINFNVLSMRRFSPNAPSVIEDVMLSDADKNILASGTCPVSLKAYATDPEELIKDLDCSMLRGCGGAGFPTHIKWKAVRDQPPGRKCVVVNADEGLPSTFKDYYLLRNQSSRMRMLTGMAIAAHVVGAKECYIYLRYEYKNLKPLIEEDFRRYRTQLNAKVPDDLEFIVCLGGGPYVCGEETALFESLEGNLPQARTKREFPTVRGLFDVPTLVSNVETFAWIPSIVYHGGDEFHDLAMLPELGGAKLISLSGDVAVPTLAAIPMGMTLRAVLEESAGIPIEDIAAVEVGGLTEMLTYPSDFDLPLSLAFKPGHLSAGGSIVVFRKDNFDPKHIFRAKAKFYEIESCQLCAPCREGSKIFRNTVDTIMDDDARLNDDTLDTLHHVFHSMELLSNCGHGKACGKTARIMLDNKQKTQMSLP</sequence>
<evidence type="ECO:0000256" key="7">
    <source>
        <dbReference type="ARBA" id="ARBA00023014"/>
    </source>
</evidence>
<dbReference type="SMART" id="SM00928">
    <property type="entry name" value="NADH_4Fe-4S"/>
    <property type="match status" value="1"/>
</dbReference>
<dbReference type="Gene3D" id="3.40.950.10">
    <property type="entry name" value="Fe-only Hydrogenase (Larger Subunit), Chain L, domain 3"/>
    <property type="match status" value="1"/>
</dbReference>
<dbReference type="SUPFAM" id="SSF140490">
    <property type="entry name" value="Nqo1C-terminal domain-like"/>
    <property type="match status" value="1"/>
</dbReference>
<dbReference type="InterPro" id="IPR036010">
    <property type="entry name" value="2Fe-2S_ferredoxin-like_sf"/>
</dbReference>
<evidence type="ECO:0000256" key="6">
    <source>
        <dbReference type="ARBA" id="ARBA00023004"/>
    </source>
</evidence>
<dbReference type="InterPro" id="IPR009016">
    <property type="entry name" value="Fe_hydrogenase"/>
</dbReference>
<dbReference type="AlphaFoldDB" id="A0AAD7XHC7"/>
<dbReference type="InterPro" id="IPR019575">
    <property type="entry name" value="Nuop51_4Fe4S-bd"/>
</dbReference>
<evidence type="ECO:0000259" key="9">
    <source>
        <dbReference type="PROSITE" id="PS51379"/>
    </source>
</evidence>
<dbReference type="Gene3D" id="3.40.50.1780">
    <property type="match status" value="1"/>
</dbReference>
<dbReference type="NCBIfam" id="TIGR02512">
    <property type="entry name" value="FeFe_hydrog_A"/>
    <property type="match status" value="1"/>
</dbReference>
<keyword evidence="7" id="KW-0411">Iron-sulfur</keyword>
<dbReference type="GO" id="GO:0008901">
    <property type="term" value="F:ferredoxin hydrogenase activity"/>
    <property type="evidence" value="ECO:0007669"/>
    <property type="project" value="InterPro"/>
</dbReference>
<dbReference type="Gene3D" id="3.10.20.740">
    <property type="match status" value="1"/>
</dbReference>
<organism evidence="10 11">
    <name type="scientific">Chrysophaeum taylorii</name>
    <dbReference type="NCBI Taxonomy" id="2483200"/>
    <lineage>
        <taxon>Eukaryota</taxon>
        <taxon>Sar</taxon>
        <taxon>Stramenopiles</taxon>
        <taxon>Ochrophyta</taxon>
        <taxon>Pelagophyceae</taxon>
        <taxon>Pelagomonadales</taxon>
        <taxon>Pelagomonadaceae</taxon>
        <taxon>Chrysophaeum</taxon>
    </lineage>
</organism>
<dbReference type="InterPro" id="IPR011538">
    <property type="entry name" value="Nuo51_FMN-bd"/>
</dbReference>
<dbReference type="Gene3D" id="3.40.50.11540">
    <property type="entry name" value="NADH-ubiquinone oxidoreductase 51kDa subunit"/>
    <property type="match status" value="1"/>
</dbReference>
<evidence type="ECO:0000313" key="10">
    <source>
        <dbReference type="EMBL" id="KAJ8598396.1"/>
    </source>
</evidence>
<dbReference type="SUPFAM" id="SSF54862">
    <property type="entry name" value="4Fe-4S ferredoxins"/>
    <property type="match status" value="1"/>
</dbReference>
<dbReference type="Pfam" id="PF01257">
    <property type="entry name" value="2Fe-2S_thioredx"/>
    <property type="match status" value="1"/>
</dbReference>
<dbReference type="PROSITE" id="PS51379">
    <property type="entry name" value="4FE4S_FER_2"/>
    <property type="match status" value="1"/>
</dbReference>
<dbReference type="GO" id="GO:0051539">
    <property type="term" value="F:4 iron, 4 sulfur cluster binding"/>
    <property type="evidence" value="ECO:0007669"/>
    <property type="project" value="UniProtKB-KW"/>
</dbReference>
<comment type="similarity">
    <text evidence="1">Belongs to the NARF family.</text>
</comment>
<keyword evidence="4" id="KW-0479">Metal-binding</keyword>
<dbReference type="Pfam" id="PF01512">
    <property type="entry name" value="Complex1_51K"/>
    <property type="match status" value="1"/>
</dbReference>
<dbReference type="InterPro" id="IPR001041">
    <property type="entry name" value="2Fe-2S_ferredoxin-type"/>
</dbReference>
<dbReference type="InterPro" id="IPR036991">
    <property type="entry name" value="Fe_hydrogenase_ssu_sf"/>
</dbReference>
<evidence type="ECO:0000256" key="2">
    <source>
        <dbReference type="ARBA" id="ARBA00007523"/>
    </source>
</evidence>
<evidence type="ECO:0000259" key="8">
    <source>
        <dbReference type="PROSITE" id="PS51085"/>
    </source>
</evidence>
<evidence type="ECO:0000256" key="1">
    <source>
        <dbReference type="ARBA" id="ARBA00006596"/>
    </source>
</evidence>
<evidence type="ECO:0000256" key="3">
    <source>
        <dbReference type="ARBA" id="ARBA00022485"/>
    </source>
</evidence>
<dbReference type="InterPro" id="IPR017900">
    <property type="entry name" value="4Fe4S_Fe_S_CS"/>
</dbReference>
<reference evidence="10" key="1">
    <citation type="submission" date="2023-01" db="EMBL/GenBank/DDBJ databases">
        <title>Metagenome sequencing of chrysophaentin producing Chrysophaeum taylorii.</title>
        <authorList>
            <person name="Davison J."/>
            <person name="Bewley C."/>
        </authorList>
    </citation>
    <scope>NUCLEOTIDE SEQUENCE</scope>
    <source>
        <strain evidence="10">NIES-1699</strain>
    </source>
</reference>
<dbReference type="InterPro" id="IPR037207">
    <property type="entry name" value="Nuop51_4Fe4S-bd_sf"/>
</dbReference>
<dbReference type="Gene3D" id="3.10.20.600">
    <property type="match status" value="1"/>
</dbReference>
<dbReference type="SUPFAM" id="SSF142019">
    <property type="entry name" value="Nqo1 FMN-binding domain-like"/>
    <property type="match status" value="1"/>
</dbReference>
<dbReference type="Pfam" id="PF02906">
    <property type="entry name" value="Fe_hyd_lg_C"/>
    <property type="match status" value="1"/>
</dbReference>
<dbReference type="Proteomes" id="UP001230188">
    <property type="component" value="Unassembled WGS sequence"/>
</dbReference>
<comment type="caution">
    <text evidence="10">The sequence shown here is derived from an EMBL/GenBank/DDBJ whole genome shotgun (WGS) entry which is preliminary data.</text>
</comment>
<gene>
    <name evidence="10" type="ORF">CTAYLR_003007</name>
</gene>
<accession>A0AAD7XHC7</accession>
<dbReference type="InterPro" id="IPR017896">
    <property type="entry name" value="4Fe4S_Fe-S-bd"/>
</dbReference>
<dbReference type="Pfam" id="PF02256">
    <property type="entry name" value="Fe_hyd_SSU"/>
    <property type="match status" value="1"/>
</dbReference>
<keyword evidence="11" id="KW-1185">Reference proteome</keyword>
<dbReference type="PANTHER" id="PTHR43578">
    <property type="entry name" value="NADH-QUINONE OXIDOREDUCTASE SUBUNIT F"/>
    <property type="match status" value="1"/>
</dbReference>
<comment type="similarity">
    <text evidence="2">Belongs to the complex I 51 kDa subunit family.</text>
</comment>
<dbReference type="PROSITE" id="PS51085">
    <property type="entry name" value="2FE2S_FER_2"/>
    <property type="match status" value="1"/>
</dbReference>
<dbReference type="EMBL" id="JAQMWT010000675">
    <property type="protein sequence ID" value="KAJ8598396.1"/>
    <property type="molecule type" value="Genomic_DNA"/>
</dbReference>
<evidence type="ECO:0000313" key="11">
    <source>
        <dbReference type="Proteomes" id="UP001230188"/>
    </source>
</evidence>
<dbReference type="SMART" id="SM00902">
    <property type="entry name" value="Fe_hyd_SSU"/>
    <property type="match status" value="1"/>
</dbReference>
<evidence type="ECO:0000256" key="4">
    <source>
        <dbReference type="ARBA" id="ARBA00022723"/>
    </source>
</evidence>
<dbReference type="Pfam" id="PF13510">
    <property type="entry name" value="Fer2_4"/>
    <property type="match status" value="1"/>
</dbReference>
<dbReference type="PROSITE" id="PS00198">
    <property type="entry name" value="4FE4S_FER_1"/>
    <property type="match status" value="1"/>
</dbReference>
<dbReference type="SUPFAM" id="SSF54292">
    <property type="entry name" value="2Fe-2S ferredoxin-like"/>
    <property type="match status" value="1"/>
</dbReference>
<dbReference type="SUPFAM" id="SSF52833">
    <property type="entry name" value="Thioredoxin-like"/>
    <property type="match status" value="1"/>
</dbReference>
<dbReference type="FunFam" id="3.30.70.20:FF:000035">
    <property type="entry name" value="Iron hydrogenase 1"/>
    <property type="match status" value="1"/>
</dbReference>
<dbReference type="Gene3D" id="1.20.1440.230">
    <property type="entry name" value="NADH-ubiquinone oxidoreductase 51kDa subunit, iron-sulphur binding domain"/>
    <property type="match status" value="1"/>
</dbReference>
<dbReference type="SUPFAM" id="SSF142984">
    <property type="entry name" value="Nqo1 middle domain-like"/>
    <property type="match status" value="1"/>
</dbReference>
<protein>
    <submittedName>
        <fullName evidence="10">Uncharacterized protein</fullName>
    </submittedName>
</protein>
<evidence type="ECO:0000256" key="5">
    <source>
        <dbReference type="ARBA" id="ARBA00022737"/>
    </source>
</evidence>
<dbReference type="InterPro" id="IPR037225">
    <property type="entry name" value="Nuo51_FMN-bd_sf"/>
</dbReference>
<feature type="domain" description="4Fe-4S ferredoxin-type" evidence="9">
    <location>
        <begin position="176"/>
        <end position="204"/>
    </location>
</feature>
<keyword evidence="6" id="KW-0408">Iron</keyword>
<dbReference type="PANTHER" id="PTHR43578:SF3">
    <property type="entry name" value="NADH-QUINONE OXIDOREDUCTASE SUBUNIT F"/>
    <property type="match status" value="1"/>
</dbReference>
<dbReference type="SUPFAM" id="SSF53920">
    <property type="entry name" value="Fe-only hydrogenase"/>
    <property type="match status" value="1"/>
</dbReference>
<feature type="domain" description="2Fe-2S ferredoxin-type" evidence="8">
    <location>
        <begin position="1"/>
        <end position="82"/>
    </location>
</feature>
<dbReference type="InterPro" id="IPR013352">
    <property type="entry name" value="Fe_hydrogenase_subset"/>
</dbReference>
<dbReference type="Gene3D" id="3.30.70.20">
    <property type="match status" value="1"/>
</dbReference>
<dbReference type="InterPro" id="IPR036249">
    <property type="entry name" value="Thioredoxin-like_sf"/>
</dbReference>
<dbReference type="GO" id="GO:0005506">
    <property type="term" value="F:iron ion binding"/>
    <property type="evidence" value="ECO:0007669"/>
    <property type="project" value="InterPro"/>
</dbReference>
<dbReference type="Pfam" id="PF12838">
    <property type="entry name" value="Fer4_7"/>
    <property type="match status" value="1"/>
</dbReference>
<proteinExistence type="inferred from homology"/>
<keyword evidence="5" id="KW-0677">Repeat</keyword>
<dbReference type="InterPro" id="IPR004108">
    <property type="entry name" value="Fe_hydrogenase_lsu_C"/>
</dbReference>
<name>A0AAD7XHC7_9STRA</name>